<dbReference type="Proteomes" id="UP000185183">
    <property type="component" value="Unassembled WGS sequence"/>
</dbReference>
<accession>A0A9Q7SI61</accession>
<organism evidence="2 3">
    <name type="scientific">Mycobacteroides abscessus subsp. bolletii</name>
    <dbReference type="NCBI Taxonomy" id="319705"/>
    <lineage>
        <taxon>Bacteria</taxon>
        <taxon>Bacillati</taxon>
        <taxon>Actinomycetota</taxon>
        <taxon>Actinomycetes</taxon>
        <taxon>Mycobacteriales</taxon>
        <taxon>Mycobacteriaceae</taxon>
        <taxon>Mycobacteroides</taxon>
        <taxon>Mycobacteroides abscessus</taxon>
    </lineage>
</organism>
<sequence>MTGAADSRRLGPVNGSRSSIWTDGRTWIGLFLISSVLLGWGILSLPLDGTVRGVMLFFAILVVAIACGVGWLQAMSSTPLPALDHTPRVARVCEIREWDQPDTTAEAQTKKVIVDYDGADGKTHTAWLGDLINEASIDQFTPESSWHVYAFADPDLADTMVLLTEAHDDVWRSGFMITGLHGDREFTDLRQSAAGSPFLNGKRRFVS</sequence>
<keyword evidence="1" id="KW-1133">Transmembrane helix</keyword>
<evidence type="ECO:0000256" key="1">
    <source>
        <dbReference type="SAM" id="Phobius"/>
    </source>
</evidence>
<keyword evidence="1" id="KW-0472">Membrane</keyword>
<keyword evidence="1" id="KW-0812">Transmembrane</keyword>
<reference evidence="2 3" key="1">
    <citation type="submission" date="2016-11" db="EMBL/GenBank/DDBJ databases">
        <authorList>
            <consortium name="Pathogen Informatics"/>
        </authorList>
    </citation>
    <scope>NUCLEOTIDE SEQUENCE [LARGE SCALE GENOMIC DNA]</scope>
    <source>
        <strain evidence="2 3">968</strain>
    </source>
</reference>
<comment type="caution">
    <text evidence="2">The sequence shown here is derived from an EMBL/GenBank/DDBJ whole genome shotgun (WGS) entry which is preliminary data.</text>
</comment>
<dbReference type="AlphaFoldDB" id="A0A9Q7SI61"/>
<feature type="transmembrane region" description="Helical" evidence="1">
    <location>
        <begin position="27"/>
        <end position="47"/>
    </location>
</feature>
<feature type="transmembrane region" description="Helical" evidence="1">
    <location>
        <begin position="53"/>
        <end position="72"/>
    </location>
</feature>
<evidence type="ECO:0000313" key="3">
    <source>
        <dbReference type="Proteomes" id="UP000185183"/>
    </source>
</evidence>
<gene>
    <name evidence="2" type="ORF">SAMEA2275694_04479</name>
</gene>
<name>A0A9Q7SI61_9MYCO</name>
<dbReference type="EMBL" id="FSFA01000006">
    <property type="protein sequence ID" value="SHX97573.1"/>
    <property type="molecule type" value="Genomic_DNA"/>
</dbReference>
<evidence type="ECO:0000313" key="2">
    <source>
        <dbReference type="EMBL" id="SHX97573.1"/>
    </source>
</evidence>
<protein>
    <submittedName>
        <fullName evidence="2">Uncharacterized protein</fullName>
    </submittedName>
</protein>
<proteinExistence type="predicted"/>